<keyword evidence="4" id="KW-1185">Reference proteome</keyword>
<feature type="region of interest" description="Disordered" evidence="1">
    <location>
        <begin position="216"/>
        <end position="253"/>
    </location>
</feature>
<organism evidence="3 4">
    <name type="scientific">Gossypium arboreum</name>
    <name type="common">Tree cotton</name>
    <name type="synonym">Gossypium nanking</name>
    <dbReference type="NCBI Taxonomy" id="29729"/>
    <lineage>
        <taxon>Eukaryota</taxon>
        <taxon>Viridiplantae</taxon>
        <taxon>Streptophyta</taxon>
        <taxon>Embryophyta</taxon>
        <taxon>Tracheophyta</taxon>
        <taxon>Spermatophyta</taxon>
        <taxon>Magnoliopsida</taxon>
        <taxon>eudicotyledons</taxon>
        <taxon>Gunneridae</taxon>
        <taxon>Pentapetalae</taxon>
        <taxon>rosids</taxon>
        <taxon>malvids</taxon>
        <taxon>Malvales</taxon>
        <taxon>Malvaceae</taxon>
        <taxon>Malvoideae</taxon>
        <taxon>Gossypium</taxon>
    </lineage>
</organism>
<evidence type="ECO:0000256" key="1">
    <source>
        <dbReference type="SAM" id="MobiDB-lite"/>
    </source>
</evidence>
<dbReference type="PANTHER" id="PTHR10775:SF173">
    <property type="match status" value="1"/>
</dbReference>
<dbReference type="Pfam" id="PF13952">
    <property type="entry name" value="DUF4216"/>
    <property type="match status" value="1"/>
</dbReference>
<evidence type="ECO:0000313" key="4">
    <source>
        <dbReference type="Proteomes" id="UP001358586"/>
    </source>
</evidence>
<sequence length="643" mass="74561">MDRSWMNLSRCTSSRTSSTINPTYPDIAYHQYARQDDMEGMLQDAFNMHSYGEQLFPPDFIASDDCNIGGNVITETGTSAPNEEPNEEVAKFYNLFNEMNEELYDGSKYLKLSFCIRLFHLKCLGGWTGNSFTMLLDLLREMFPFAKIPQSCQDMKRLIKDFGLGYDKIHSCPNDCMLYWGNQKNQQSCHVCGNSRWMNRNTEDVNVDEGGAQLRKKPIKLWEDEQPSNIQTKRRSRDESDDGSDEEDDPNEADLWKKKKTILNVDGKSKDNLQSRLDLVDMRIRRGLHPQELSNGKYRLSPLIFAMSKEEKEVFCTVLKDIKVPDAYASYISRCVPKQIEVLLLNYGEPIGKVEIAELDERSWVQAHRYVLFHHDSIEPLHKFHTKYRERLRRTQNCGIVVNSSITSYASARDSNPVEGNVEYYGLLTNIIKLDYYGKWKVVLFRCDWDDVNTARRIKNHKFSFTMVNFSGLIHTEEQLIDELYVFSSQVKQVFYSKDPTDEGKMCRRRLQDLSIVQNTPNSEEENSEQQTVIGSSNVPETLDDLAEFQSYLGIIARNANILPINYESWHHMPDSNKNQAFDNIKERFALEVSDDYIKALGKKWSDHRSTLKKQYFKKDISLEEILRNVPPGNVEVPMGRYG</sequence>
<dbReference type="EMBL" id="JARKNE010000004">
    <property type="protein sequence ID" value="KAK5836049.1"/>
    <property type="molecule type" value="Genomic_DNA"/>
</dbReference>
<reference evidence="3 4" key="1">
    <citation type="submission" date="2023-03" db="EMBL/GenBank/DDBJ databases">
        <title>WGS of Gossypium arboreum.</title>
        <authorList>
            <person name="Yu D."/>
        </authorList>
    </citation>
    <scope>NUCLEOTIDE SEQUENCE [LARGE SCALE GENOMIC DNA]</scope>
    <source>
        <tissue evidence="3">Leaf</tissue>
    </source>
</reference>
<feature type="compositionally biased region" description="Acidic residues" evidence="1">
    <location>
        <begin position="239"/>
        <end position="252"/>
    </location>
</feature>
<comment type="caution">
    <text evidence="3">The sequence shown here is derived from an EMBL/GenBank/DDBJ whole genome shotgun (WGS) entry which is preliminary data.</text>
</comment>
<evidence type="ECO:0000313" key="3">
    <source>
        <dbReference type="EMBL" id="KAK5836049.1"/>
    </source>
</evidence>
<protein>
    <recommendedName>
        <fullName evidence="2">DUF4216 domain-containing protein</fullName>
    </recommendedName>
</protein>
<dbReference type="InterPro" id="IPR025312">
    <property type="entry name" value="DUF4216"/>
</dbReference>
<accession>A0ABR0Q9P6</accession>
<name>A0ABR0Q9P6_GOSAR</name>
<dbReference type="Proteomes" id="UP001358586">
    <property type="component" value="Chromosome 4"/>
</dbReference>
<gene>
    <name evidence="3" type="ORF">PVK06_011793</name>
</gene>
<evidence type="ECO:0000259" key="2">
    <source>
        <dbReference type="Pfam" id="PF13952"/>
    </source>
</evidence>
<feature type="domain" description="DUF4216" evidence="2">
    <location>
        <begin position="432"/>
        <end position="503"/>
    </location>
</feature>
<proteinExistence type="predicted"/>
<dbReference type="PANTHER" id="PTHR10775">
    <property type="entry name" value="OS08G0208400 PROTEIN"/>
    <property type="match status" value="1"/>
</dbReference>